<dbReference type="AlphaFoldDB" id="A0AAN2BKH4"/>
<name>A0AAN2BKH4_9GAMM</name>
<organism evidence="2 3">
    <name type="scientific">Marinagarivorans cellulosilyticus</name>
    <dbReference type="NCBI Taxonomy" id="2721545"/>
    <lineage>
        <taxon>Bacteria</taxon>
        <taxon>Pseudomonadati</taxon>
        <taxon>Pseudomonadota</taxon>
        <taxon>Gammaproteobacteria</taxon>
        <taxon>Cellvibrionales</taxon>
        <taxon>Cellvibrionaceae</taxon>
        <taxon>Marinagarivorans</taxon>
    </lineage>
</organism>
<evidence type="ECO:0000313" key="3">
    <source>
        <dbReference type="Proteomes" id="UP001320119"/>
    </source>
</evidence>
<gene>
    <name evidence="2" type="ORF">MARGE09_P2230</name>
</gene>
<reference evidence="2 3" key="1">
    <citation type="journal article" date="2022" name="IScience">
        <title>An ultrasensitive nanofiber-based assay for enzymatic hydrolysis and deep-sea microbial degradation of cellulose.</title>
        <authorList>
            <person name="Tsudome M."/>
            <person name="Tachioka M."/>
            <person name="Miyazaki M."/>
            <person name="Uchimura K."/>
            <person name="Tsuda M."/>
            <person name="Takaki Y."/>
            <person name="Deguchi S."/>
        </authorList>
    </citation>
    <scope>NUCLEOTIDE SEQUENCE [LARGE SCALE GENOMIC DNA]</scope>
    <source>
        <strain evidence="2 3">GE09</strain>
    </source>
</reference>
<protein>
    <submittedName>
        <fullName evidence="2">Uncharacterized protein</fullName>
    </submittedName>
</protein>
<feature type="coiled-coil region" evidence="1">
    <location>
        <begin position="43"/>
        <end position="77"/>
    </location>
</feature>
<keyword evidence="3" id="KW-1185">Reference proteome</keyword>
<dbReference type="EMBL" id="AP023086">
    <property type="protein sequence ID" value="BCD98029.1"/>
    <property type="molecule type" value="Genomic_DNA"/>
</dbReference>
<evidence type="ECO:0000313" key="2">
    <source>
        <dbReference type="EMBL" id="BCD98029.1"/>
    </source>
</evidence>
<proteinExistence type="predicted"/>
<dbReference type="Proteomes" id="UP001320119">
    <property type="component" value="Chromosome"/>
</dbReference>
<evidence type="ECO:0000256" key="1">
    <source>
        <dbReference type="SAM" id="Coils"/>
    </source>
</evidence>
<sequence length="210" mass="23110">MNTWSTVIAQLANTPGGAQAQASAQAKAQHLVRKEYCTVKQQFEDSEKQLKALESDYAAAKAALLALEQQTQKIERDTQDALAQEEAQKALGLATEIAKINLNVFNNRQQVLTIESTLNTLKGTLSHNRYNLFRLEQQLDTLNATCQLQQAQSQLAQNKGIRTALHSIATLHARAGQPTSKTAPKAKQIVATAKQPESAEQIIRRLRAVK</sequence>
<keyword evidence="1" id="KW-0175">Coiled coil</keyword>
<accession>A0AAN2BKH4</accession>
<dbReference type="KEGG" id="marq:MARGE09_P2230"/>
<dbReference type="RefSeq" id="WP_236982093.1">
    <property type="nucleotide sequence ID" value="NZ_AP023086.1"/>
</dbReference>